<dbReference type="EMBL" id="CACRXK020006659">
    <property type="protein sequence ID" value="CAB4010042.1"/>
    <property type="molecule type" value="Genomic_DNA"/>
</dbReference>
<comment type="caution">
    <text evidence="1">The sequence shown here is derived from an EMBL/GenBank/DDBJ whole genome shotgun (WGS) entry which is preliminary data.</text>
</comment>
<gene>
    <name evidence="1" type="ORF">PACLA_8A047936</name>
</gene>
<accession>A0A7D9EKA3</accession>
<sequence>MANPLEKQSVRKPTGWNTFYRQVAPGIIQKRGPEANIGKVSTVGSKMWRQIGERRKCFFAETVQPSVGDHSCNSLNIPAEIEDLKSGQLVNGEAIKALNSCDDSTNASTSTNAQLGADGIASDQVTVIDLCSRPSKGSYFSEGLIGWFASYLRGRSQISSHHGVKSERMEINEGVPQGSILGPIAFVIKINQLPSITNWESAETTNQNYTDEGETTMFMDDTTLSEVIKVSDHTSGTLFGKTQKNDMEKQLQAA</sequence>
<evidence type="ECO:0000313" key="1">
    <source>
        <dbReference type="EMBL" id="CAB4010042.1"/>
    </source>
</evidence>
<name>A0A7D9EKA3_PARCT</name>
<evidence type="ECO:0000313" key="2">
    <source>
        <dbReference type="Proteomes" id="UP001152795"/>
    </source>
</evidence>
<reference evidence="1" key="1">
    <citation type="submission" date="2020-04" db="EMBL/GenBank/DDBJ databases">
        <authorList>
            <person name="Alioto T."/>
            <person name="Alioto T."/>
            <person name="Gomez Garrido J."/>
        </authorList>
    </citation>
    <scope>NUCLEOTIDE SEQUENCE</scope>
    <source>
        <strain evidence="1">A484AB</strain>
    </source>
</reference>
<protein>
    <submittedName>
        <fullName evidence="1">Uncharacterized protein</fullName>
    </submittedName>
</protein>
<proteinExistence type="predicted"/>
<dbReference type="OrthoDB" id="423732at2759"/>
<dbReference type="Proteomes" id="UP001152795">
    <property type="component" value="Unassembled WGS sequence"/>
</dbReference>
<keyword evidence="2" id="KW-1185">Reference proteome</keyword>
<dbReference type="AlphaFoldDB" id="A0A7D9EKA3"/>
<organism evidence="1 2">
    <name type="scientific">Paramuricea clavata</name>
    <name type="common">Red gorgonian</name>
    <name type="synonym">Violescent sea-whip</name>
    <dbReference type="NCBI Taxonomy" id="317549"/>
    <lineage>
        <taxon>Eukaryota</taxon>
        <taxon>Metazoa</taxon>
        <taxon>Cnidaria</taxon>
        <taxon>Anthozoa</taxon>
        <taxon>Octocorallia</taxon>
        <taxon>Malacalcyonacea</taxon>
        <taxon>Plexauridae</taxon>
        <taxon>Paramuricea</taxon>
    </lineage>
</organism>